<keyword evidence="4 8" id="KW-0812">Transmembrane</keyword>
<proteinExistence type="inferred from homology"/>
<dbReference type="Gene3D" id="3.10.20.310">
    <property type="entry name" value="membrane protein fhac"/>
    <property type="match status" value="1"/>
</dbReference>
<feature type="transmembrane region" description="Helical" evidence="8">
    <location>
        <begin position="59"/>
        <end position="78"/>
    </location>
</feature>
<evidence type="ECO:0000256" key="7">
    <source>
        <dbReference type="ARBA" id="ARBA00023306"/>
    </source>
</evidence>
<feature type="domain" description="POTRA" evidence="10">
    <location>
        <begin position="83"/>
        <end position="152"/>
    </location>
</feature>
<protein>
    <recommendedName>
        <fullName evidence="8">Cell division protein FtsQ</fullName>
    </recommendedName>
</protein>
<dbReference type="EMBL" id="JABBXF010000041">
    <property type="protein sequence ID" value="NVK79749.1"/>
    <property type="molecule type" value="Genomic_DNA"/>
</dbReference>
<dbReference type="PROSITE" id="PS51779">
    <property type="entry name" value="POTRA"/>
    <property type="match status" value="1"/>
</dbReference>
<dbReference type="HAMAP" id="MF_00911">
    <property type="entry name" value="FtsQ_subfam"/>
    <property type="match status" value="1"/>
</dbReference>
<dbReference type="InterPro" id="IPR034746">
    <property type="entry name" value="POTRA"/>
</dbReference>
<evidence type="ECO:0000256" key="3">
    <source>
        <dbReference type="ARBA" id="ARBA00022618"/>
    </source>
</evidence>
<evidence type="ECO:0000256" key="6">
    <source>
        <dbReference type="ARBA" id="ARBA00023136"/>
    </source>
</evidence>
<dbReference type="RefSeq" id="WP_171083026.1">
    <property type="nucleotide sequence ID" value="NZ_BNBU01000005.1"/>
</dbReference>
<evidence type="ECO:0000256" key="5">
    <source>
        <dbReference type="ARBA" id="ARBA00022989"/>
    </source>
</evidence>
<evidence type="ECO:0000259" key="10">
    <source>
        <dbReference type="PROSITE" id="PS51779"/>
    </source>
</evidence>
<dbReference type="AlphaFoldDB" id="A0A7Y7B6J2"/>
<name>A0A7Y7B6J2_STRMO</name>
<dbReference type="Proteomes" id="UP000587462">
    <property type="component" value="Unassembled WGS sequence"/>
</dbReference>
<keyword evidence="3 8" id="KW-0132">Cell division</keyword>
<feature type="region of interest" description="Disordered" evidence="9">
    <location>
        <begin position="1"/>
        <end position="53"/>
    </location>
</feature>
<reference evidence="11 12" key="1">
    <citation type="submission" date="2020-04" db="EMBL/GenBank/DDBJ databases">
        <title>Draft Genome Sequence of Streptomyces morookaense DSM 40503, an 8-azaguanine-producing strain.</title>
        <authorList>
            <person name="Qi J."/>
            <person name="Gao J.-M."/>
        </authorList>
    </citation>
    <scope>NUCLEOTIDE SEQUENCE [LARGE SCALE GENOMIC DNA]</scope>
    <source>
        <strain evidence="11 12">DSM 40503</strain>
    </source>
</reference>
<dbReference type="InterPro" id="IPR013685">
    <property type="entry name" value="POTRA_FtsQ_type"/>
</dbReference>
<dbReference type="GO" id="GO:0005886">
    <property type="term" value="C:plasma membrane"/>
    <property type="evidence" value="ECO:0007669"/>
    <property type="project" value="UniProtKB-SubCell"/>
</dbReference>
<comment type="caution">
    <text evidence="11">The sequence shown here is derived from an EMBL/GenBank/DDBJ whole genome shotgun (WGS) entry which is preliminary data.</text>
</comment>
<keyword evidence="6 8" id="KW-0472">Membrane</keyword>
<sequence>MAGPTTARRGGEKSNKQKSSKSARKPGSSGPPRPGGKPRKGRPRIPRPRPSGLSRRRRIVVWAAGAVLAGAASVWALYGAAWLRVSQVEVEGTKVLTADEVRAAARVPLGEPLVSVDTDAIADRLREGLPRIRTVDVERSWPHAISLKVTERQPQVVLEKGGKFIEIDSMGVRFATVDQVPQGATRLLMDPQDTPGAGGFGAGRLEREAVEVMGDLPPGVRRDTTAVRVRSYDSITLELTGGRTVVWGSSERGEAKARTLTALLKAARGANHFDVSAPSAPAVSGS</sequence>
<dbReference type="Pfam" id="PF08478">
    <property type="entry name" value="POTRA_1"/>
    <property type="match status" value="1"/>
</dbReference>
<evidence type="ECO:0000256" key="2">
    <source>
        <dbReference type="ARBA" id="ARBA00022475"/>
    </source>
</evidence>
<dbReference type="InterPro" id="IPR050487">
    <property type="entry name" value="FtsQ_DivIB"/>
</dbReference>
<evidence type="ECO:0000256" key="1">
    <source>
        <dbReference type="ARBA" id="ARBA00004370"/>
    </source>
</evidence>
<gene>
    <name evidence="8" type="primary">ftsQ</name>
    <name evidence="11" type="ORF">HG542_19040</name>
</gene>
<organism evidence="11 12">
    <name type="scientific">Streptomyces morookaense</name>
    <name type="common">Streptoverticillium morookaense</name>
    <dbReference type="NCBI Taxonomy" id="1970"/>
    <lineage>
        <taxon>Bacteria</taxon>
        <taxon>Bacillati</taxon>
        <taxon>Actinomycetota</taxon>
        <taxon>Actinomycetes</taxon>
        <taxon>Kitasatosporales</taxon>
        <taxon>Streptomycetaceae</taxon>
        <taxon>Streptomyces</taxon>
    </lineage>
</organism>
<evidence type="ECO:0000256" key="4">
    <source>
        <dbReference type="ARBA" id="ARBA00022692"/>
    </source>
</evidence>
<evidence type="ECO:0000256" key="8">
    <source>
        <dbReference type="HAMAP-Rule" id="MF_00911"/>
    </source>
</evidence>
<keyword evidence="2 8" id="KW-1003">Cell membrane</keyword>
<dbReference type="PANTHER" id="PTHR37820">
    <property type="entry name" value="CELL DIVISION PROTEIN DIVIB"/>
    <property type="match status" value="1"/>
</dbReference>
<feature type="compositionally biased region" description="Basic residues" evidence="9">
    <location>
        <begin position="36"/>
        <end position="47"/>
    </location>
</feature>
<accession>A0A7Y7B6J2</accession>
<dbReference type="GO" id="GO:0032153">
    <property type="term" value="C:cell division site"/>
    <property type="evidence" value="ECO:0007669"/>
    <property type="project" value="UniProtKB-UniRule"/>
</dbReference>
<dbReference type="InterPro" id="IPR026579">
    <property type="entry name" value="FtsQ"/>
</dbReference>
<keyword evidence="7 8" id="KW-0131">Cell cycle</keyword>
<evidence type="ECO:0000313" key="12">
    <source>
        <dbReference type="Proteomes" id="UP000587462"/>
    </source>
</evidence>
<comment type="function">
    <text evidence="8">Essential cell division protein.</text>
</comment>
<dbReference type="GO" id="GO:0043093">
    <property type="term" value="P:FtsZ-dependent cytokinesis"/>
    <property type="evidence" value="ECO:0007669"/>
    <property type="project" value="UniProtKB-UniRule"/>
</dbReference>
<keyword evidence="5 8" id="KW-1133">Transmembrane helix</keyword>
<evidence type="ECO:0000256" key="9">
    <source>
        <dbReference type="SAM" id="MobiDB-lite"/>
    </source>
</evidence>
<evidence type="ECO:0000313" key="11">
    <source>
        <dbReference type="EMBL" id="NVK79749.1"/>
    </source>
</evidence>
<comment type="subcellular location">
    <subcellularLocation>
        <location evidence="8">Cell membrane</location>
        <topology evidence="8">Single-pass type II membrane protein</topology>
    </subcellularLocation>
    <subcellularLocation>
        <location evidence="1">Membrane</location>
    </subcellularLocation>
    <text evidence="8">Localizes to the division septum.</text>
</comment>
<comment type="similarity">
    <text evidence="8">Belongs to the FtsQ/DivIB family. FtsQ subfamily.</text>
</comment>
<keyword evidence="12" id="KW-1185">Reference proteome</keyword>
<dbReference type="GO" id="GO:0090529">
    <property type="term" value="P:cell septum assembly"/>
    <property type="evidence" value="ECO:0007669"/>
    <property type="project" value="InterPro"/>
</dbReference>
<dbReference type="PANTHER" id="PTHR37820:SF1">
    <property type="entry name" value="CELL DIVISION PROTEIN FTSQ"/>
    <property type="match status" value="1"/>
</dbReference>